<evidence type="ECO:0000256" key="9">
    <source>
        <dbReference type="SAM" id="MobiDB-lite"/>
    </source>
</evidence>
<proteinExistence type="predicted"/>
<evidence type="ECO:0000256" key="4">
    <source>
        <dbReference type="ARBA" id="ARBA00022989"/>
    </source>
</evidence>
<comment type="subcellular location">
    <subcellularLocation>
        <location evidence="1">Membrane</location>
        <topology evidence="1">Single-pass type I membrane protein</topology>
    </subcellularLocation>
</comment>
<protein>
    <submittedName>
        <fullName evidence="13">Erythropoietin receptor isoform B</fullName>
    </submittedName>
</protein>
<dbReference type="STRING" id="8496.A0A151P5C5"/>
<keyword evidence="2 10" id="KW-0812">Transmembrane</keyword>
<dbReference type="KEGG" id="amj:102559844"/>
<evidence type="ECO:0000256" key="5">
    <source>
        <dbReference type="ARBA" id="ARBA00023136"/>
    </source>
</evidence>
<evidence type="ECO:0000256" key="6">
    <source>
        <dbReference type="ARBA" id="ARBA00023157"/>
    </source>
</evidence>
<evidence type="ECO:0000259" key="12">
    <source>
        <dbReference type="PROSITE" id="PS50853"/>
    </source>
</evidence>
<evidence type="ECO:0000256" key="2">
    <source>
        <dbReference type="ARBA" id="ARBA00022692"/>
    </source>
</evidence>
<feature type="transmembrane region" description="Helical" evidence="10">
    <location>
        <begin position="242"/>
        <end position="264"/>
    </location>
</feature>
<dbReference type="Gene3D" id="2.60.40.10">
    <property type="entry name" value="Immunoglobulins"/>
    <property type="match status" value="2"/>
</dbReference>
<evidence type="ECO:0000256" key="1">
    <source>
        <dbReference type="ARBA" id="ARBA00004479"/>
    </source>
</evidence>
<feature type="signal peptide" evidence="11">
    <location>
        <begin position="1"/>
        <end position="20"/>
    </location>
</feature>
<sequence length="458" mass="50611">MAPTAAALGFLLLCAAGASWDPGGFEREAALLLAEESRDPKCFTRLQDDLTCFWETRDNLESQPELSPGGYELEYRLEDEAWRSCNLSAARAPGNRTLLSCAFPALYTPAFTPLQLRVLRDGSLLYNRTIQVDQVVLLEPPSNLSVRPTETRGQVCVSCQPPRNRYLEPSLCYQLSFAAPGATAQMVQFPANGPKCLSLAMRGRTRYTFAIRVKPDGVSYKGYWSAWSEPVSLVTPSDLDPLVLTLSLIVVFLTLLMVFVTPLCNCSSPSRFLKNKIWPVIPSPERSFDELFSVYKGNFQLWVGQNSSYLRQNQNANNAEEKLVPLEILSKASDPPDIPYPPPNILPAPTEDYLVLDEQLVPRSPSQDMALPPDLEGQLNPSGVTHLAQVSPSSSFEYTRFDPHSAQLQPCPPSPSAHRALKYSYLLLSNFDISSKASRTSSSLPSLYSNLTSPPLPS</sequence>
<dbReference type="GO" id="GO:0004896">
    <property type="term" value="F:cytokine receptor activity"/>
    <property type="evidence" value="ECO:0007669"/>
    <property type="project" value="TreeGrafter"/>
</dbReference>
<dbReference type="PhylomeDB" id="A0A151P5C5"/>
<keyword evidence="6" id="KW-1015">Disulfide bond</keyword>
<dbReference type="OrthoDB" id="9890439at2759"/>
<dbReference type="PANTHER" id="PTHR23037">
    <property type="entry name" value="CYTOKINE RECEPTOR"/>
    <property type="match status" value="1"/>
</dbReference>
<feature type="domain" description="Fibronectin type-III" evidence="12">
    <location>
        <begin position="140"/>
        <end position="238"/>
    </location>
</feature>
<dbReference type="Pfam" id="PF09067">
    <property type="entry name" value="EpoR_lig-bind"/>
    <property type="match status" value="1"/>
</dbReference>
<organism evidence="13 14">
    <name type="scientific">Alligator mississippiensis</name>
    <name type="common">American alligator</name>
    <dbReference type="NCBI Taxonomy" id="8496"/>
    <lineage>
        <taxon>Eukaryota</taxon>
        <taxon>Metazoa</taxon>
        <taxon>Chordata</taxon>
        <taxon>Craniata</taxon>
        <taxon>Vertebrata</taxon>
        <taxon>Euteleostomi</taxon>
        <taxon>Archelosauria</taxon>
        <taxon>Archosauria</taxon>
        <taxon>Crocodylia</taxon>
        <taxon>Alligatoridae</taxon>
        <taxon>Alligatorinae</taxon>
        <taxon>Alligator</taxon>
    </lineage>
</organism>
<accession>A0A151P5C5</accession>
<evidence type="ECO:0000256" key="3">
    <source>
        <dbReference type="ARBA" id="ARBA00022729"/>
    </source>
</evidence>
<gene>
    <name evidence="13" type="primary">EPOR</name>
    <name evidence="13" type="ORF">Y1Q_0005367</name>
</gene>
<dbReference type="InterPro" id="IPR015152">
    <property type="entry name" value="Growth/epo_recpt_lig-bind"/>
</dbReference>
<comment type="caution">
    <text evidence="13">The sequence shown here is derived from an EMBL/GenBank/DDBJ whole genome shotgun (WGS) entry which is preliminary data.</text>
</comment>
<dbReference type="GeneID" id="102559844"/>
<dbReference type="PANTHER" id="PTHR23037:SF28">
    <property type="entry name" value="ERYTHROPOIETIN RECEPTOR"/>
    <property type="match status" value="1"/>
</dbReference>
<dbReference type="PROSITE" id="PS50853">
    <property type="entry name" value="FN3"/>
    <property type="match status" value="1"/>
</dbReference>
<evidence type="ECO:0000256" key="7">
    <source>
        <dbReference type="ARBA" id="ARBA00023170"/>
    </source>
</evidence>
<evidence type="ECO:0000313" key="14">
    <source>
        <dbReference type="Proteomes" id="UP000050525"/>
    </source>
</evidence>
<dbReference type="SUPFAM" id="SSF49265">
    <property type="entry name" value="Fibronectin type III"/>
    <property type="match status" value="2"/>
</dbReference>
<dbReference type="InterPro" id="IPR036116">
    <property type="entry name" value="FN3_sf"/>
</dbReference>
<reference evidence="13 14" key="1">
    <citation type="journal article" date="2012" name="Genome Biol.">
        <title>Sequencing three crocodilian genomes to illuminate the evolution of archosaurs and amniotes.</title>
        <authorList>
            <person name="St John J.A."/>
            <person name="Braun E.L."/>
            <person name="Isberg S.R."/>
            <person name="Miles L.G."/>
            <person name="Chong A.Y."/>
            <person name="Gongora J."/>
            <person name="Dalzell P."/>
            <person name="Moran C."/>
            <person name="Bed'hom B."/>
            <person name="Abzhanov A."/>
            <person name="Burgess S.C."/>
            <person name="Cooksey A.M."/>
            <person name="Castoe T.A."/>
            <person name="Crawford N.G."/>
            <person name="Densmore L.D."/>
            <person name="Drew J.C."/>
            <person name="Edwards S.V."/>
            <person name="Faircloth B.C."/>
            <person name="Fujita M.K."/>
            <person name="Greenwold M.J."/>
            <person name="Hoffmann F.G."/>
            <person name="Howard J.M."/>
            <person name="Iguchi T."/>
            <person name="Janes D.E."/>
            <person name="Khan S.Y."/>
            <person name="Kohno S."/>
            <person name="de Koning A.J."/>
            <person name="Lance S.L."/>
            <person name="McCarthy F.M."/>
            <person name="McCormack J.E."/>
            <person name="Merchant M.E."/>
            <person name="Peterson D.G."/>
            <person name="Pollock D.D."/>
            <person name="Pourmand N."/>
            <person name="Raney B.J."/>
            <person name="Roessler K.A."/>
            <person name="Sanford J.R."/>
            <person name="Sawyer R.H."/>
            <person name="Schmidt C.J."/>
            <person name="Triplett E.W."/>
            <person name="Tuberville T.D."/>
            <person name="Venegas-Anaya M."/>
            <person name="Howard J.T."/>
            <person name="Jarvis E.D."/>
            <person name="Guillette L.J.Jr."/>
            <person name="Glenn T.C."/>
            <person name="Green R.E."/>
            <person name="Ray D.A."/>
        </authorList>
    </citation>
    <scope>NUCLEOTIDE SEQUENCE [LARGE SCALE GENOMIC DNA]</scope>
    <source>
        <strain evidence="13">KSC_2009_1</strain>
    </source>
</reference>
<evidence type="ECO:0000313" key="13">
    <source>
        <dbReference type="EMBL" id="KYO43955.1"/>
    </source>
</evidence>
<dbReference type="EMBL" id="AKHW03001047">
    <property type="protein sequence ID" value="KYO43955.1"/>
    <property type="molecule type" value="Genomic_DNA"/>
</dbReference>
<dbReference type="AlphaFoldDB" id="A0A151P5C5"/>
<keyword evidence="8" id="KW-0325">Glycoprotein</keyword>
<keyword evidence="4 10" id="KW-1133">Transmembrane helix</keyword>
<dbReference type="InterPro" id="IPR013783">
    <property type="entry name" value="Ig-like_fold"/>
</dbReference>
<feature type="region of interest" description="Disordered" evidence="9">
    <location>
        <begin position="437"/>
        <end position="458"/>
    </location>
</feature>
<evidence type="ECO:0000256" key="10">
    <source>
        <dbReference type="SAM" id="Phobius"/>
    </source>
</evidence>
<dbReference type="GO" id="GO:0009897">
    <property type="term" value="C:external side of plasma membrane"/>
    <property type="evidence" value="ECO:0007669"/>
    <property type="project" value="TreeGrafter"/>
</dbReference>
<name>A0A151P5C5_ALLMI</name>
<dbReference type="CTD" id="2057"/>
<keyword evidence="7 13" id="KW-0675">Receptor</keyword>
<dbReference type="InterPro" id="IPR003961">
    <property type="entry name" value="FN3_dom"/>
</dbReference>
<keyword evidence="5 10" id="KW-0472">Membrane</keyword>
<evidence type="ECO:0000256" key="8">
    <source>
        <dbReference type="ARBA" id="ARBA00023180"/>
    </source>
</evidence>
<keyword evidence="14" id="KW-1185">Reference proteome</keyword>
<evidence type="ECO:0000256" key="11">
    <source>
        <dbReference type="SAM" id="SignalP"/>
    </source>
</evidence>
<keyword evidence="3 11" id="KW-0732">Signal</keyword>
<dbReference type="Proteomes" id="UP000050525">
    <property type="component" value="Unassembled WGS sequence"/>
</dbReference>
<feature type="chain" id="PRO_5007586691" evidence="11">
    <location>
        <begin position="21"/>
        <end position="458"/>
    </location>
</feature>